<comment type="catalytic activity">
    <reaction evidence="6 9 10">
        <text>4-methyl-5-(2-phosphooxyethyl)-thiazole + 4-amino-2-methyl-5-(diphosphooxymethyl)pyrimidine + H(+) = thiamine phosphate + diphosphate</text>
        <dbReference type="Rhea" id="RHEA:22328"/>
        <dbReference type="ChEBI" id="CHEBI:15378"/>
        <dbReference type="ChEBI" id="CHEBI:33019"/>
        <dbReference type="ChEBI" id="CHEBI:37575"/>
        <dbReference type="ChEBI" id="CHEBI:57841"/>
        <dbReference type="ChEBI" id="CHEBI:58296"/>
        <dbReference type="EC" id="2.5.1.3"/>
    </reaction>
</comment>
<evidence type="ECO:0000313" key="13">
    <source>
        <dbReference type="EMBL" id="MCO6024929.1"/>
    </source>
</evidence>
<comment type="function">
    <text evidence="9">Condenses 4-methyl-5-(beta-hydroxyethyl)thiazole monophosphate (THZ-P) and 2-methyl-4-amino-5-hydroxymethyl pyrimidine pyrophosphate (HMP-PP) to form thiamine monophosphate (TMP).</text>
</comment>
<dbReference type="EC" id="2.5.1.3" evidence="9"/>
<dbReference type="SUPFAM" id="SSF51391">
    <property type="entry name" value="Thiamin phosphate synthase"/>
    <property type="match status" value="1"/>
</dbReference>
<keyword evidence="4 9" id="KW-0460">Magnesium</keyword>
<dbReference type="InterPro" id="IPR036206">
    <property type="entry name" value="ThiamineP_synth_sf"/>
</dbReference>
<dbReference type="RefSeq" id="WP_252760289.1">
    <property type="nucleotide sequence ID" value="NZ_JAMXLY010000008.1"/>
</dbReference>
<feature type="binding site" evidence="9">
    <location>
        <begin position="129"/>
        <end position="131"/>
    </location>
    <ligand>
        <name>2-[(2R,5Z)-2-carboxy-4-methylthiazol-5(2H)-ylidene]ethyl phosphate</name>
        <dbReference type="ChEBI" id="CHEBI:62899"/>
    </ligand>
</feature>
<dbReference type="GO" id="GO:0004789">
    <property type="term" value="F:thiamine-phosphate diphosphorylase activity"/>
    <property type="evidence" value="ECO:0007669"/>
    <property type="project" value="UniProtKB-EC"/>
</dbReference>
<keyword evidence="5 9" id="KW-0784">Thiamine biosynthesis</keyword>
<feature type="binding site" evidence="9">
    <location>
        <position position="64"/>
    </location>
    <ligand>
        <name>4-amino-2-methyl-5-(diphosphooxymethyl)pyrimidine</name>
        <dbReference type="ChEBI" id="CHEBI:57841"/>
    </ligand>
</feature>
<dbReference type="Proteomes" id="UP001204015">
    <property type="component" value="Unassembled WGS sequence"/>
</dbReference>
<comment type="caution">
    <text evidence="13">The sequence shown here is derived from an EMBL/GenBank/DDBJ whole genome shotgun (WGS) entry which is preliminary data.</text>
</comment>
<evidence type="ECO:0000259" key="12">
    <source>
        <dbReference type="Pfam" id="PF02581"/>
    </source>
</evidence>
<dbReference type="InterPro" id="IPR013785">
    <property type="entry name" value="Aldolase_TIM"/>
</dbReference>
<feature type="binding site" evidence="9">
    <location>
        <position position="165"/>
    </location>
    <ligand>
        <name>2-[(2R,5Z)-2-carboxy-4-methylthiazol-5(2H)-ylidene]ethyl phosphate</name>
        <dbReference type="ChEBI" id="CHEBI:62899"/>
    </ligand>
</feature>
<feature type="binding site" evidence="9">
    <location>
        <position position="65"/>
    </location>
    <ligand>
        <name>Mg(2+)</name>
        <dbReference type="ChEBI" id="CHEBI:18420"/>
    </ligand>
</feature>
<dbReference type="CDD" id="cd00564">
    <property type="entry name" value="TMP_TenI"/>
    <property type="match status" value="1"/>
</dbReference>
<evidence type="ECO:0000256" key="4">
    <source>
        <dbReference type="ARBA" id="ARBA00022842"/>
    </source>
</evidence>
<comment type="caution">
    <text evidence="9">Lacks conserved residue(s) required for the propagation of feature annotation.</text>
</comment>
<gene>
    <name evidence="9" type="primary">thiE</name>
    <name evidence="13" type="ORF">NG821_03550</name>
</gene>
<evidence type="ECO:0000256" key="7">
    <source>
        <dbReference type="ARBA" id="ARBA00047851"/>
    </source>
</evidence>
<feature type="binding site" evidence="9">
    <location>
        <position position="132"/>
    </location>
    <ligand>
        <name>4-amino-2-methyl-5-(diphosphooxymethyl)pyrimidine</name>
        <dbReference type="ChEBI" id="CHEBI:57841"/>
    </ligand>
</feature>
<evidence type="ECO:0000256" key="2">
    <source>
        <dbReference type="ARBA" id="ARBA00022679"/>
    </source>
</evidence>
<proteinExistence type="inferred from homology"/>
<evidence type="ECO:0000256" key="6">
    <source>
        <dbReference type="ARBA" id="ARBA00047334"/>
    </source>
</evidence>
<dbReference type="HAMAP" id="MF_00097">
    <property type="entry name" value="TMP_synthase"/>
    <property type="match status" value="1"/>
</dbReference>
<evidence type="ECO:0000313" key="14">
    <source>
        <dbReference type="Proteomes" id="UP001204015"/>
    </source>
</evidence>
<evidence type="ECO:0000256" key="5">
    <source>
        <dbReference type="ARBA" id="ARBA00022977"/>
    </source>
</evidence>
<keyword evidence="2 9" id="KW-0808">Transferase</keyword>
<keyword evidence="14" id="KW-1185">Reference proteome</keyword>
<dbReference type="PANTHER" id="PTHR20857:SF15">
    <property type="entry name" value="THIAMINE-PHOSPHATE SYNTHASE"/>
    <property type="match status" value="1"/>
</dbReference>
<feature type="binding site" evidence="9">
    <location>
        <position position="103"/>
    </location>
    <ligand>
        <name>4-amino-2-methyl-5-(diphosphooxymethyl)pyrimidine</name>
        <dbReference type="ChEBI" id="CHEBI:57841"/>
    </ligand>
</feature>
<protein>
    <recommendedName>
        <fullName evidence="9">Thiamine-phosphate synthase</fullName>
        <shortName evidence="9">TP synthase</shortName>
        <shortName evidence="9">TPS</shortName>
        <ecNumber evidence="9">2.5.1.3</ecNumber>
    </recommendedName>
    <alternativeName>
        <fullName evidence="9">Thiamine-phosphate pyrophosphorylase</fullName>
        <shortName evidence="9">TMP pyrophosphorylase</shortName>
        <shortName evidence="9">TMP-PPase</shortName>
    </alternativeName>
</protein>
<comment type="catalytic activity">
    <reaction evidence="8 9 10">
        <text>2-[(2R,5Z)-2-carboxy-4-methylthiazol-5(2H)-ylidene]ethyl phosphate + 4-amino-2-methyl-5-(diphosphooxymethyl)pyrimidine + 2 H(+) = thiamine phosphate + CO2 + diphosphate</text>
        <dbReference type="Rhea" id="RHEA:47844"/>
        <dbReference type="ChEBI" id="CHEBI:15378"/>
        <dbReference type="ChEBI" id="CHEBI:16526"/>
        <dbReference type="ChEBI" id="CHEBI:33019"/>
        <dbReference type="ChEBI" id="CHEBI:37575"/>
        <dbReference type="ChEBI" id="CHEBI:57841"/>
        <dbReference type="ChEBI" id="CHEBI:62899"/>
        <dbReference type="EC" id="2.5.1.3"/>
    </reaction>
</comment>
<dbReference type="NCBIfam" id="TIGR00693">
    <property type="entry name" value="thiE"/>
    <property type="match status" value="1"/>
</dbReference>
<comment type="catalytic activity">
    <reaction evidence="7 9 10">
        <text>2-(2-carboxy-4-methylthiazol-5-yl)ethyl phosphate + 4-amino-2-methyl-5-(diphosphooxymethyl)pyrimidine + 2 H(+) = thiamine phosphate + CO2 + diphosphate</text>
        <dbReference type="Rhea" id="RHEA:47848"/>
        <dbReference type="ChEBI" id="CHEBI:15378"/>
        <dbReference type="ChEBI" id="CHEBI:16526"/>
        <dbReference type="ChEBI" id="CHEBI:33019"/>
        <dbReference type="ChEBI" id="CHEBI:37575"/>
        <dbReference type="ChEBI" id="CHEBI:57841"/>
        <dbReference type="ChEBI" id="CHEBI:62890"/>
        <dbReference type="EC" id="2.5.1.3"/>
    </reaction>
</comment>
<evidence type="ECO:0000256" key="9">
    <source>
        <dbReference type="HAMAP-Rule" id="MF_00097"/>
    </source>
</evidence>
<evidence type="ECO:0000256" key="1">
    <source>
        <dbReference type="ARBA" id="ARBA00005165"/>
    </source>
</evidence>
<comment type="cofactor">
    <cofactor evidence="9">
        <name>Mg(2+)</name>
        <dbReference type="ChEBI" id="CHEBI:18420"/>
    </cofactor>
    <text evidence="9">Binds 1 Mg(2+) ion per subunit.</text>
</comment>
<reference evidence="13 14" key="1">
    <citation type="submission" date="2022-06" db="EMBL/GenBank/DDBJ databases">
        <title>A taxonomic note on the genus Prevotella: Description of four novel genera and emended description of the genera Hallella and Xylanibacter.</title>
        <authorList>
            <person name="Hitch T.C.A."/>
        </authorList>
    </citation>
    <scope>NUCLEOTIDE SEQUENCE [LARGE SCALE GENOMIC DNA]</scope>
    <source>
        <strain evidence="13 14">DSM 100619</strain>
    </source>
</reference>
<dbReference type="NCBIfam" id="NF000736">
    <property type="entry name" value="PRK00043.2-3"/>
    <property type="match status" value="1"/>
</dbReference>
<dbReference type="Gene3D" id="3.20.20.70">
    <property type="entry name" value="Aldolase class I"/>
    <property type="match status" value="1"/>
</dbReference>
<accession>A0ABT1BV24</accession>
<feature type="domain" description="Thiamine phosphate synthase/TenI" evidence="12">
    <location>
        <begin position="5"/>
        <end position="186"/>
    </location>
</feature>
<feature type="binding site" evidence="9">
    <location>
        <position position="84"/>
    </location>
    <ligand>
        <name>Mg(2+)</name>
        <dbReference type="ChEBI" id="CHEBI:18420"/>
    </ligand>
</feature>
<comment type="pathway">
    <text evidence="1 9 11">Cofactor biosynthesis; thiamine diphosphate biosynthesis; thiamine phosphate from 4-amino-2-methyl-5-diphosphomethylpyrimidine and 4-methyl-5-(2-phosphoethyl)-thiazole: step 1/1.</text>
</comment>
<name>A0ABT1BV24_9BACT</name>
<dbReference type="InterPro" id="IPR034291">
    <property type="entry name" value="TMP_synthase"/>
</dbReference>
<evidence type="ECO:0000256" key="10">
    <source>
        <dbReference type="RuleBase" id="RU003826"/>
    </source>
</evidence>
<feature type="binding site" evidence="9">
    <location>
        <begin position="32"/>
        <end position="36"/>
    </location>
    <ligand>
        <name>4-amino-2-methyl-5-(diphosphooxymethyl)pyrimidine</name>
        <dbReference type="ChEBI" id="CHEBI:57841"/>
    </ligand>
</feature>
<dbReference type="Pfam" id="PF02581">
    <property type="entry name" value="TMP-TENI"/>
    <property type="match status" value="1"/>
</dbReference>
<organism evidence="13 14">
    <name type="scientific">Segatella cerevisiae</name>
    <dbReference type="NCBI Taxonomy" id="2053716"/>
    <lineage>
        <taxon>Bacteria</taxon>
        <taxon>Pseudomonadati</taxon>
        <taxon>Bacteroidota</taxon>
        <taxon>Bacteroidia</taxon>
        <taxon>Bacteroidales</taxon>
        <taxon>Prevotellaceae</taxon>
        <taxon>Segatella</taxon>
    </lineage>
</organism>
<keyword evidence="3 9" id="KW-0479">Metal-binding</keyword>
<evidence type="ECO:0000256" key="11">
    <source>
        <dbReference type="RuleBase" id="RU004253"/>
    </source>
</evidence>
<dbReference type="PANTHER" id="PTHR20857">
    <property type="entry name" value="THIAMINE-PHOSPHATE PYROPHOSPHORYLASE"/>
    <property type="match status" value="1"/>
</dbReference>
<dbReference type="EMBL" id="JAMXLY010000008">
    <property type="protein sequence ID" value="MCO6024929.1"/>
    <property type="molecule type" value="Genomic_DNA"/>
</dbReference>
<sequence>MTNLQFITHHNERYSYVEGALMALKGGCRWIQLRMKEASDDEIISAAAQIEPMCRKYHATFIINDHVELVRKVKAQGVHLGQKDMPVDKAREILGNGYIIGGTANTFEQVRTQYLRGADYIGCGPYRFTTTKKKLAPILGLDGYRQIVSQMKKAGITIPIVAIGGIGYDDIGPVLQTGVNGVALSGSVLNAEDPIGEMKKMISISTNKNLR</sequence>
<evidence type="ECO:0000256" key="8">
    <source>
        <dbReference type="ARBA" id="ARBA00047883"/>
    </source>
</evidence>
<evidence type="ECO:0000256" key="3">
    <source>
        <dbReference type="ARBA" id="ARBA00022723"/>
    </source>
</evidence>
<dbReference type="InterPro" id="IPR022998">
    <property type="entry name" value="ThiamineP_synth_TenI"/>
</dbReference>
<comment type="similarity">
    <text evidence="9 10">Belongs to the thiamine-phosphate synthase family.</text>
</comment>